<feature type="transmembrane region" description="Helical" evidence="10">
    <location>
        <begin position="266"/>
        <end position="287"/>
    </location>
</feature>
<dbReference type="OrthoDB" id="9775069at2"/>
<dbReference type="InterPro" id="IPR000515">
    <property type="entry name" value="MetI-like"/>
</dbReference>
<comment type="subcellular location">
    <subcellularLocation>
        <location evidence="2 10">Cell membrane</location>
        <topology evidence="2 10">Multi-pass membrane protein</topology>
    </subcellularLocation>
</comment>
<organism evidence="12 13">
    <name type="scientific">Microbacterium pygmaeum</name>
    <dbReference type="NCBI Taxonomy" id="370764"/>
    <lineage>
        <taxon>Bacteria</taxon>
        <taxon>Bacillati</taxon>
        <taxon>Actinomycetota</taxon>
        <taxon>Actinomycetes</taxon>
        <taxon>Micrococcales</taxon>
        <taxon>Microbacteriaceae</taxon>
        <taxon>Microbacterium</taxon>
    </lineage>
</organism>
<evidence type="ECO:0000256" key="4">
    <source>
        <dbReference type="ARBA" id="ARBA00022448"/>
    </source>
</evidence>
<dbReference type="Proteomes" id="UP000199009">
    <property type="component" value="Chromosome I"/>
</dbReference>
<evidence type="ECO:0000256" key="2">
    <source>
        <dbReference type="ARBA" id="ARBA00004651"/>
    </source>
</evidence>
<dbReference type="Gene3D" id="1.10.3720.10">
    <property type="entry name" value="MetI-like"/>
    <property type="match status" value="1"/>
</dbReference>
<feature type="transmembrane region" description="Helical" evidence="10">
    <location>
        <begin position="94"/>
        <end position="121"/>
    </location>
</feature>
<keyword evidence="7 10" id="KW-0812">Transmembrane</keyword>
<dbReference type="InterPro" id="IPR051408">
    <property type="entry name" value="Phosphate_transprt_permease"/>
</dbReference>
<feature type="transmembrane region" description="Helical" evidence="10">
    <location>
        <begin position="60"/>
        <end position="82"/>
    </location>
</feature>
<feature type="transmembrane region" description="Helical" evidence="10">
    <location>
        <begin position="30"/>
        <end position="54"/>
    </location>
</feature>
<dbReference type="GO" id="GO:0005886">
    <property type="term" value="C:plasma membrane"/>
    <property type="evidence" value="ECO:0007669"/>
    <property type="project" value="UniProtKB-SubCell"/>
</dbReference>
<evidence type="ECO:0000256" key="1">
    <source>
        <dbReference type="ARBA" id="ARBA00003510"/>
    </source>
</evidence>
<keyword evidence="8 10" id="KW-1133">Transmembrane helix</keyword>
<name>A0A1G7Y7Q4_9MICO</name>
<dbReference type="SUPFAM" id="SSF161098">
    <property type="entry name" value="MetI-like"/>
    <property type="match status" value="1"/>
</dbReference>
<dbReference type="EMBL" id="LT629692">
    <property type="protein sequence ID" value="SDG92353.1"/>
    <property type="molecule type" value="Genomic_DNA"/>
</dbReference>
<comment type="function">
    <text evidence="1">Part of the binding-protein-dependent transport system for phosphate; probably responsible for the translocation of the substrate across the membrane.</text>
</comment>
<dbReference type="CDD" id="cd06261">
    <property type="entry name" value="TM_PBP2"/>
    <property type="match status" value="1"/>
</dbReference>
<accession>A0A1G7Y7Q4</accession>
<evidence type="ECO:0000256" key="9">
    <source>
        <dbReference type="ARBA" id="ARBA00023136"/>
    </source>
</evidence>
<evidence type="ECO:0000259" key="11">
    <source>
        <dbReference type="PROSITE" id="PS50928"/>
    </source>
</evidence>
<dbReference type="InterPro" id="IPR035906">
    <property type="entry name" value="MetI-like_sf"/>
</dbReference>
<dbReference type="STRING" id="370764.SAMN04489810_1659"/>
<keyword evidence="6" id="KW-0592">Phosphate transport</keyword>
<feature type="domain" description="ABC transmembrane type-1" evidence="11">
    <location>
        <begin position="146"/>
        <end position="355"/>
    </location>
</feature>
<keyword evidence="9 10" id="KW-0472">Membrane</keyword>
<evidence type="ECO:0000313" key="12">
    <source>
        <dbReference type="EMBL" id="SDG92353.1"/>
    </source>
</evidence>
<keyword evidence="13" id="KW-1185">Reference proteome</keyword>
<dbReference type="AlphaFoldDB" id="A0A1G7Y7Q4"/>
<sequence>MTVITASPATRPPAPESEPMRLTNGHLPKWAPWAVLVGSFAISFIIFGILAMASGDAINIAGLVVVAALIFLVLIFVISTVVEGRRKGVDRLVTGVVSSAFVLAMVPLVSVAWTVVANGVAGLSAEFLSSSMRNVVGEGGGALHAIVGTLLITLAAAIISIPIGLFTAIYLVEYGKGNRLATGITFLVDVMTGIPSIVAGLFAYAVFAIFFGPGIRLGIMGSVALAVLMIPVVVRSSEEMLRLVPNELREAAYALGVPKWLTIVKVVLPTSIAGITTGIMLSISRVIGETAPLLITAGVTASMNYDLFSGRMMTLPVFAYSQYMNQGIPAQAYIDRAWAAAFILIIIVMVLNLVARLVAKVFAPKTGR</sequence>
<dbReference type="GO" id="GO:0035435">
    <property type="term" value="P:phosphate ion transmembrane transport"/>
    <property type="evidence" value="ECO:0007669"/>
    <property type="project" value="InterPro"/>
</dbReference>
<proteinExistence type="inferred from homology"/>
<keyword evidence="4" id="KW-0813">Transport</keyword>
<keyword evidence="5 10" id="KW-1003">Cell membrane</keyword>
<feature type="transmembrane region" description="Helical" evidence="10">
    <location>
        <begin position="184"/>
        <end position="211"/>
    </location>
</feature>
<evidence type="ECO:0000256" key="10">
    <source>
        <dbReference type="RuleBase" id="RU363043"/>
    </source>
</evidence>
<comment type="similarity">
    <text evidence="3 10">Belongs to the binding-protein-dependent transport system permease family. CysTW subfamily.</text>
</comment>
<protein>
    <recommendedName>
        <fullName evidence="10">Phosphate transport system permease protein PstA</fullName>
    </recommendedName>
</protein>
<dbReference type="PANTHER" id="PTHR42922:SF1">
    <property type="entry name" value="PHOSPHATE TRANSPORT SYSTEM PERMEASE PROTEIN PSTA"/>
    <property type="match status" value="1"/>
</dbReference>
<evidence type="ECO:0000313" key="13">
    <source>
        <dbReference type="Proteomes" id="UP000199009"/>
    </source>
</evidence>
<dbReference type="PROSITE" id="PS50928">
    <property type="entry name" value="ABC_TM1"/>
    <property type="match status" value="1"/>
</dbReference>
<dbReference type="InterPro" id="IPR005672">
    <property type="entry name" value="Phosphate_PstA"/>
</dbReference>
<feature type="transmembrane region" description="Helical" evidence="10">
    <location>
        <begin position="141"/>
        <end position="172"/>
    </location>
</feature>
<dbReference type="GO" id="GO:0005315">
    <property type="term" value="F:phosphate transmembrane transporter activity"/>
    <property type="evidence" value="ECO:0007669"/>
    <property type="project" value="InterPro"/>
</dbReference>
<reference evidence="12 13" key="1">
    <citation type="submission" date="2016-10" db="EMBL/GenBank/DDBJ databases">
        <authorList>
            <person name="de Groot N.N."/>
        </authorList>
    </citation>
    <scope>NUCLEOTIDE SEQUENCE [LARGE SCALE GENOMIC DNA]</scope>
    <source>
        <strain evidence="12 13">DSM 23142</strain>
    </source>
</reference>
<evidence type="ECO:0000256" key="3">
    <source>
        <dbReference type="ARBA" id="ARBA00007069"/>
    </source>
</evidence>
<feature type="transmembrane region" description="Helical" evidence="10">
    <location>
        <begin position="337"/>
        <end position="359"/>
    </location>
</feature>
<feature type="transmembrane region" description="Helical" evidence="10">
    <location>
        <begin position="217"/>
        <end position="234"/>
    </location>
</feature>
<dbReference type="RefSeq" id="WP_091488604.1">
    <property type="nucleotide sequence ID" value="NZ_LT629692.1"/>
</dbReference>
<evidence type="ECO:0000256" key="8">
    <source>
        <dbReference type="ARBA" id="ARBA00022989"/>
    </source>
</evidence>
<evidence type="ECO:0000256" key="7">
    <source>
        <dbReference type="ARBA" id="ARBA00022692"/>
    </source>
</evidence>
<evidence type="ECO:0000256" key="6">
    <source>
        <dbReference type="ARBA" id="ARBA00022592"/>
    </source>
</evidence>
<evidence type="ECO:0000256" key="5">
    <source>
        <dbReference type="ARBA" id="ARBA00022475"/>
    </source>
</evidence>
<dbReference type="NCBIfam" id="TIGR00974">
    <property type="entry name" value="3a0107s02c"/>
    <property type="match status" value="1"/>
</dbReference>
<dbReference type="Pfam" id="PF00528">
    <property type="entry name" value="BPD_transp_1"/>
    <property type="match status" value="1"/>
</dbReference>
<dbReference type="PANTHER" id="PTHR42922">
    <property type="entry name" value="PHOSPHATE TRANSPORT SYSTEM PERMEASE PROTEIN PSTA"/>
    <property type="match status" value="1"/>
</dbReference>
<gene>
    <name evidence="12" type="ORF">SAMN04489810_1659</name>
</gene>